<dbReference type="Pfam" id="PF00168">
    <property type="entry name" value="C2"/>
    <property type="match status" value="1"/>
</dbReference>
<dbReference type="Pfam" id="PF06292">
    <property type="entry name" value="MUN"/>
    <property type="match status" value="1"/>
</dbReference>
<sequence length="1384" mass="156189">MTSDKGKCADRDGVYNYALRVSYLSHLTSPKPAQPPQPAFTPGHKPTPSKHLASSITNISISDLLKDSLTRDSKGVKFPEKFVKALEKKCEQVAMGRDALYTDRDFRAIIGVYYGKFSKNKSTYKSNRKIEEVVMHFVSEAAVHLKKISPDNWQNDIITQSAKFMQLILNTLRGISGVSTELLGRVKGYEAKLRPAQDNDLLNVKSRDQQPTSPAPSTPNLGISHLVSDMPMVLTVGELFGKSTSTLQEDVNVISLLVSEKAALNDIKTCLQELGSDEAITGKATDFSSDQAYEHWRLIEMETLTQLMKMMVQLNPALAKSDPSDTLPSLMASSPRPASQQSSTQDDYFNAHSPISRKASMTSRFSLSSVAEVVSRTTSNDDERGADSTLTQSQIRPVNPVDQTKASEYTIIPPSPRDYYGVLLNHCMGYDLDAMQHMSEDDQVSLSILSSRHLELLAECAVRWRISPPNKTAAFVNEMVSRFETDEVPIDCIHEAIRIVQKTLGEWQLDKWPTLDRNTLVSLYKRIAYTSLIRIGDRLDDAISSSADDLFTDTEILPVLHDTGLLLEGGMDIQSELDRIKDRVSEFARNTYLGERKNVENKQYPSLIDPAFALVDWVQRTGKKLDKLYPMPLLEYIDIVPLFIEKAVPLCIADIKSKIPTFLEQLRSKPDGFPIDDAFELMSRVRRLITFFDQACPGIPLDFTISSAFGPFVDYYLEQSVRKTEQWVQAAIKADSFELEENIGHSSSIVDLFASLKTCVLNIKNLDWPDQVEHARFMTRQANTLSRAIDQYSRTVLDMFMSEMFPAPLPETPLPGQSAWVARAQHFVQGEKKSAPFNFDAKSCVKLNNIESAKTLLDSLYSLCDADEVANMLQEQNPPLPDDKQRYLFSIKIVMAEDLRARDLSPGRLDPFVTIANERGDRIYKSRTIYNARNPRWEESVDISLTKALWIGATLWDRSTIGEHKLIGRGYLKLDPPKYEDCLPQDKWLKLDSNNGSVLLRVSMEGEKDDIQFHFGRANISLKRAESDMCRTIVDKMSPFIQQCLNRTVLRSLRKGGGYSEQVTKTIDNITANYKNWKTQRTNPSMDSEIPLPKDELPPPPPTAAVVRNRTDQLTDQEIEDAIGPLFDYFDANFAVLASTLTDTAKITVMSRVWKEVLMTIEGLLVPPLSEHFSDMRPLPDQEVDIVFKWLQSLRLFFYADGEGLPLETLQNQKYNEIVSIRLYYDWPTWVLFWILLSTLTPNSDPLMEECVKMMQMSLRKAPTLRKKTKTVKSHRNIGTIKARKKKDRRLQESDHGDIILKILRMRPSTKDFVGQQLEVSDNYRPMKSRLTNGFTQIKKSIDSAALKTKNKRSSVVSTLSGSPNTSASVANTSTTANTTNSSI</sequence>
<evidence type="ECO:0000259" key="2">
    <source>
        <dbReference type="PROSITE" id="PS50004"/>
    </source>
</evidence>
<dbReference type="PROSITE" id="PS51259">
    <property type="entry name" value="MHD2"/>
    <property type="match status" value="1"/>
</dbReference>
<evidence type="ECO:0000313" key="6">
    <source>
        <dbReference type="Proteomes" id="UP000310189"/>
    </source>
</evidence>
<feature type="region of interest" description="Disordered" evidence="1">
    <location>
        <begin position="1080"/>
        <end position="1100"/>
    </location>
</feature>
<dbReference type="InterPro" id="IPR010439">
    <property type="entry name" value="MUN_dom"/>
</dbReference>
<evidence type="ECO:0000256" key="1">
    <source>
        <dbReference type="SAM" id="MobiDB-lite"/>
    </source>
</evidence>
<gene>
    <name evidence="5" type="ORF">E3P99_01394</name>
</gene>
<accession>A0A4V4LTL1</accession>
<evidence type="ECO:0008006" key="7">
    <source>
        <dbReference type="Google" id="ProtNLM"/>
    </source>
</evidence>
<dbReference type="InterPro" id="IPR035892">
    <property type="entry name" value="C2_domain_sf"/>
</dbReference>
<evidence type="ECO:0000259" key="3">
    <source>
        <dbReference type="PROSITE" id="PS51258"/>
    </source>
</evidence>
<feature type="compositionally biased region" description="Low complexity" evidence="1">
    <location>
        <begin position="1363"/>
        <end position="1384"/>
    </location>
</feature>
<dbReference type="InterPro" id="IPR000008">
    <property type="entry name" value="C2_dom"/>
</dbReference>
<dbReference type="PANTHER" id="PTHR47263:SF1">
    <property type="entry name" value="C2 DOMAIN PROTEIN (AFU_ORTHOLOGUE AFUA_7G02350)"/>
    <property type="match status" value="1"/>
</dbReference>
<keyword evidence="6" id="KW-1185">Reference proteome</keyword>
<dbReference type="Gene3D" id="2.60.40.150">
    <property type="entry name" value="C2 domain"/>
    <property type="match status" value="1"/>
</dbReference>
<feature type="domain" description="C2" evidence="2">
    <location>
        <begin position="869"/>
        <end position="989"/>
    </location>
</feature>
<feature type="domain" description="MHD1" evidence="3">
    <location>
        <begin position="679"/>
        <end position="796"/>
    </location>
</feature>
<dbReference type="OrthoDB" id="2015333at2759"/>
<name>A0A4V4LTL1_9BASI</name>
<dbReference type="Gene3D" id="1.20.58.1100">
    <property type="match status" value="1"/>
</dbReference>
<dbReference type="EMBL" id="SPNW01000016">
    <property type="protein sequence ID" value="TIA90793.1"/>
    <property type="molecule type" value="Genomic_DNA"/>
</dbReference>
<feature type="domain" description="MHD2" evidence="4">
    <location>
        <begin position="1120"/>
        <end position="1236"/>
    </location>
</feature>
<proteinExistence type="predicted"/>
<dbReference type="Proteomes" id="UP000310189">
    <property type="component" value="Unassembled WGS sequence"/>
</dbReference>
<dbReference type="PANTHER" id="PTHR47263">
    <property type="entry name" value="ADENYLATE CYCLASE ACTIVATION PROTEIN GIT1"/>
    <property type="match status" value="1"/>
</dbReference>
<dbReference type="Gene3D" id="1.10.357.50">
    <property type="match status" value="1"/>
</dbReference>
<dbReference type="SUPFAM" id="SSF49562">
    <property type="entry name" value="C2 domain (Calcium/lipid-binding domain, CaLB)"/>
    <property type="match status" value="1"/>
</dbReference>
<dbReference type="InterPro" id="IPR014770">
    <property type="entry name" value="Munc13_1"/>
</dbReference>
<evidence type="ECO:0000313" key="5">
    <source>
        <dbReference type="EMBL" id="TIA90793.1"/>
    </source>
</evidence>
<feature type="region of interest" description="Disordered" evidence="1">
    <location>
        <begin position="200"/>
        <end position="222"/>
    </location>
</feature>
<dbReference type="InterPro" id="IPR052811">
    <property type="entry name" value="Glucose_resp_signaling"/>
</dbReference>
<dbReference type="InterPro" id="IPR014772">
    <property type="entry name" value="Munc13_dom-2"/>
</dbReference>
<feature type="region of interest" description="Disordered" evidence="1">
    <location>
        <begin position="28"/>
        <end position="52"/>
    </location>
</feature>
<protein>
    <recommendedName>
        <fullName evidence="7">C2 domain-containing protein</fullName>
    </recommendedName>
</protein>
<feature type="region of interest" description="Disordered" evidence="1">
    <location>
        <begin position="375"/>
        <end position="395"/>
    </location>
</feature>
<organism evidence="5 6">
    <name type="scientific">Wallemia hederae</name>
    <dbReference type="NCBI Taxonomy" id="1540922"/>
    <lineage>
        <taxon>Eukaryota</taxon>
        <taxon>Fungi</taxon>
        <taxon>Dikarya</taxon>
        <taxon>Basidiomycota</taxon>
        <taxon>Wallemiomycotina</taxon>
        <taxon>Wallemiomycetes</taxon>
        <taxon>Wallemiales</taxon>
        <taxon>Wallemiaceae</taxon>
        <taxon>Wallemia</taxon>
    </lineage>
</organism>
<dbReference type="SMART" id="SM00239">
    <property type="entry name" value="C2"/>
    <property type="match status" value="1"/>
</dbReference>
<feature type="region of interest" description="Disordered" evidence="1">
    <location>
        <begin position="1356"/>
        <end position="1384"/>
    </location>
</feature>
<evidence type="ECO:0000259" key="4">
    <source>
        <dbReference type="PROSITE" id="PS51259"/>
    </source>
</evidence>
<comment type="caution">
    <text evidence="5">The sequence shown here is derived from an EMBL/GenBank/DDBJ whole genome shotgun (WGS) entry which is preliminary data.</text>
</comment>
<feature type="region of interest" description="Disordered" evidence="1">
    <location>
        <begin position="319"/>
        <end position="350"/>
    </location>
</feature>
<dbReference type="PROSITE" id="PS51258">
    <property type="entry name" value="MHD1"/>
    <property type="match status" value="1"/>
</dbReference>
<dbReference type="PROSITE" id="PS50004">
    <property type="entry name" value="C2"/>
    <property type="match status" value="1"/>
</dbReference>
<feature type="compositionally biased region" description="Low complexity" evidence="1">
    <location>
        <begin position="332"/>
        <end position="343"/>
    </location>
</feature>
<reference evidence="5 6" key="1">
    <citation type="submission" date="2019-03" db="EMBL/GenBank/DDBJ databases">
        <title>Sequencing 23 genomes of Wallemia ichthyophaga.</title>
        <authorList>
            <person name="Gostincar C."/>
        </authorList>
    </citation>
    <scope>NUCLEOTIDE SEQUENCE [LARGE SCALE GENOMIC DNA]</scope>
    <source>
        <strain evidence="5 6">EXF-5753</strain>
    </source>
</reference>